<dbReference type="Proteomes" id="UP000669179">
    <property type="component" value="Unassembled WGS sequence"/>
</dbReference>
<comment type="caution">
    <text evidence="2">The sequence shown here is derived from an EMBL/GenBank/DDBJ whole genome shotgun (WGS) entry which is preliminary data.</text>
</comment>
<evidence type="ECO:0000259" key="1">
    <source>
        <dbReference type="Pfam" id="PF01658"/>
    </source>
</evidence>
<dbReference type="RefSeq" id="WP_208254800.1">
    <property type="nucleotide sequence ID" value="NZ_JAGEOJ010000003.1"/>
</dbReference>
<dbReference type="Gene3D" id="3.30.360.10">
    <property type="entry name" value="Dihydrodipicolinate Reductase, domain 2"/>
    <property type="match status" value="1"/>
</dbReference>
<name>A0A939T3T8_9ACTN</name>
<dbReference type="InterPro" id="IPR036291">
    <property type="entry name" value="NAD(P)-bd_dom_sf"/>
</dbReference>
<protein>
    <submittedName>
        <fullName evidence="2">Inositol-3-phosphate synthase</fullName>
    </submittedName>
</protein>
<proteinExistence type="predicted"/>
<reference evidence="2" key="1">
    <citation type="submission" date="2021-03" db="EMBL/GenBank/DDBJ databases">
        <authorList>
            <person name="Kanchanasin P."/>
            <person name="Saeng-In P."/>
            <person name="Phongsopitanun W."/>
            <person name="Yuki M."/>
            <person name="Kudo T."/>
            <person name="Ohkuma M."/>
            <person name="Tanasupawat S."/>
        </authorList>
    </citation>
    <scope>NUCLEOTIDE SEQUENCE</scope>
    <source>
        <strain evidence="2">GKU 128</strain>
    </source>
</reference>
<dbReference type="Pfam" id="PF01658">
    <property type="entry name" value="Inos-1-P_synth"/>
    <property type="match status" value="1"/>
</dbReference>
<dbReference type="GO" id="GO:0006021">
    <property type="term" value="P:inositol biosynthetic process"/>
    <property type="evidence" value="ECO:0007669"/>
    <property type="project" value="TreeGrafter"/>
</dbReference>
<feature type="domain" description="Myo-inositol-1-phosphate synthase GAPDH-like" evidence="1">
    <location>
        <begin position="203"/>
        <end position="311"/>
    </location>
</feature>
<dbReference type="Gene3D" id="3.40.50.720">
    <property type="entry name" value="NAD(P)-binding Rossmann-like Domain"/>
    <property type="match status" value="1"/>
</dbReference>
<dbReference type="GO" id="GO:0004512">
    <property type="term" value="F:inositol-3-phosphate synthase activity"/>
    <property type="evidence" value="ECO:0007669"/>
    <property type="project" value="TreeGrafter"/>
</dbReference>
<dbReference type="InterPro" id="IPR052199">
    <property type="entry name" value="MIPS"/>
</dbReference>
<evidence type="ECO:0000313" key="2">
    <source>
        <dbReference type="EMBL" id="MBO2447204.1"/>
    </source>
</evidence>
<dbReference type="InterPro" id="IPR013021">
    <property type="entry name" value="Myo-inos-1-P_Synthase_GAPDH"/>
</dbReference>
<gene>
    <name evidence="2" type="ORF">J4573_08920</name>
</gene>
<organism evidence="2 3">
    <name type="scientific">Actinomadura barringtoniae</name>
    <dbReference type="NCBI Taxonomy" id="1427535"/>
    <lineage>
        <taxon>Bacteria</taxon>
        <taxon>Bacillati</taxon>
        <taxon>Actinomycetota</taxon>
        <taxon>Actinomycetes</taxon>
        <taxon>Streptosporangiales</taxon>
        <taxon>Thermomonosporaceae</taxon>
        <taxon>Actinomadura</taxon>
    </lineage>
</organism>
<dbReference type="PANTHER" id="PTHR43125">
    <property type="entry name" value="INOSITOL-3-PHOSPHATE SYNTHASE"/>
    <property type="match status" value="1"/>
</dbReference>
<sequence>METPLVRVGIIGVGNCARALLEGTAHYRSVTDLSAGLMFPKVGPYGAGALEPVAAWDVDVEKVGKDLWTARAAGQNLDVGIPQADLLPIGQDVRVLRAPRLDGAGVKYQERVTVVDDHEAGPAADERLKTIEQIKAAKVDVLLNYLPVGSQEATEWWAGVALEAGTAFVNNIPVFIARRDEWREKFRAAGLPLIGDDIKSQLGATYLHRVLVRAFSDRGIGLERTYQLNVGGNMDFYNMLEQDRLSSKRESKTSAVTDAYSGKLNDEDVHIGPSDYVQFLGDTKKAFIRCEGKGFGGAPIEMDMQLTVPDSPNSAGVVIDAARIAKLAMDRGDTAVDEWVSAWLFKAPPRAVSQESDQVARERLTTWMSGATTR</sequence>
<dbReference type="EMBL" id="JAGEOJ010000003">
    <property type="protein sequence ID" value="MBO2447204.1"/>
    <property type="molecule type" value="Genomic_DNA"/>
</dbReference>
<dbReference type="SUPFAM" id="SSF55347">
    <property type="entry name" value="Glyceraldehyde-3-phosphate dehydrogenase-like, C-terminal domain"/>
    <property type="match status" value="1"/>
</dbReference>
<evidence type="ECO:0000313" key="3">
    <source>
        <dbReference type="Proteomes" id="UP000669179"/>
    </source>
</evidence>
<accession>A0A939T3T8</accession>
<dbReference type="AlphaFoldDB" id="A0A939T3T8"/>
<dbReference type="SUPFAM" id="SSF51735">
    <property type="entry name" value="NAD(P)-binding Rossmann-fold domains"/>
    <property type="match status" value="1"/>
</dbReference>
<dbReference type="PANTHER" id="PTHR43125:SF1">
    <property type="entry name" value="INOSITOL-3-PHOSPHATE SYNTHASE"/>
    <property type="match status" value="1"/>
</dbReference>
<keyword evidence="3" id="KW-1185">Reference proteome</keyword>